<evidence type="ECO:0000256" key="6">
    <source>
        <dbReference type="ARBA" id="ARBA00022927"/>
    </source>
</evidence>
<keyword evidence="4" id="KW-0963">Cytoplasm</keyword>
<dbReference type="AlphaFoldDB" id="A0AAD3HMP9"/>
<dbReference type="PANTHER" id="PTHR10527">
    <property type="entry name" value="IMPORTIN BETA"/>
    <property type="match status" value="1"/>
</dbReference>
<dbReference type="Pfam" id="PF03810">
    <property type="entry name" value="IBN_N"/>
    <property type="match status" value="1"/>
</dbReference>
<keyword evidence="3" id="KW-0813">Transport</keyword>
<evidence type="ECO:0000313" key="9">
    <source>
        <dbReference type="EMBL" id="GFR46417.1"/>
    </source>
</evidence>
<keyword evidence="7" id="KW-0539">Nucleus</keyword>
<dbReference type="GO" id="GO:0031267">
    <property type="term" value="F:small GTPase binding"/>
    <property type="evidence" value="ECO:0007669"/>
    <property type="project" value="InterPro"/>
</dbReference>
<evidence type="ECO:0000256" key="1">
    <source>
        <dbReference type="ARBA" id="ARBA00004123"/>
    </source>
</evidence>
<protein>
    <recommendedName>
        <fullName evidence="8">Importin N-terminal domain-containing protein</fullName>
    </recommendedName>
</protein>
<dbReference type="SMART" id="SM00913">
    <property type="entry name" value="IBN_N"/>
    <property type="match status" value="1"/>
</dbReference>
<comment type="subcellular location">
    <subcellularLocation>
        <location evidence="2">Cytoplasm</location>
    </subcellularLocation>
    <subcellularLocation>
        <location evidence="1">Nucleus</location>
    </subcellularLocation>
</comment>
<name>A0AAD3HMP9_9CHLO</name>
<dbReference type="SUPFAM" id="SSF48371">
    <property type="entry name" value="ARM repeat"/>
    <property type="match status" value="1"/>
</dbReference>
<dbReference type="GO" id="GO:0006606">
    <property type="term" value="P:protein import into nucleus"/>
    <property type="evidence" value="ECO:0007669"/>
    <property type="project" value="InterPro"/>
</dbReference>
<dbReference type="InterPro" id="IPR001494">
    <property type="entry name" value="Importin-beta_N"/>
</dbReference>
<evidence type="ECO:0000256" key="2">
    <source>
        <dbReference type="ARBA" id="ARBA00004496"/>
    </source>
</evidence>
<dbReference type="Gene3D" id="1.25.10.10">
    <property type="entry name" value="Leucine-rich Repeat Variant"/>
    <property type="match status" value="1"/>
</dbReference>
<reference evidence="9 10" key="1">
    <citation type="journal article" date="2021" name="Sci. Rep.">
        <title>Genome sequencing of the multicellular alga Astrephomene provides insights into convergent evolution of germ-soma differentiation.</title>
        <authorList>
            <person name="Yamashita S."/>
            <person name="Yamamoto K."/>
            <person name="Matsuzaki R."/>
            <person name="Suzuki S."/>
            <person name="Yamaguchi H."/>
            <person name="Hirooka S."/>
            <person name="Minakuchi Y."/>
            <person name="Miyagishima S."/>
            <person name="Kawachi M."/>
            <person name="Toyoda A."/>
            <person name="Nozaki H."/>
        </authorList>
    </citation>
    <scope>NUCLEOTIDE SEQUENCE [LARGE SCALE GENOMIC DNA]</scope>
    <source>
        <strain evidence="9 10">NIES-4017</strain>
    </source>
</reference>
<dbReference type="PROSITE" id="PS50166">
    <property type="entry name" value="IMPORTIN_B_NT"/>
    <property type="match status" value="1"/>
</dbReference>
<dbReference type="GO" id="GO:0005737">
    <property type="term" value="C:cytoplasm"/>
    <property type="evidence" value="ECO:0007669"/>
    <property type="project" value="UniProtKB-SubCell"/>
</dbReference>
<proteinExistence type="predicted"/>
<dbReference type="Proteomes" id="UP001054857">
    <property type="component" value="Unassembled WGS sequence"/>
</dbReference>
<keyword evidence="6" id="KW-0653">Protein transport</keyword>
<sequence>MEQQQAAGNPAMELDQLLMACLSNNTEAIKAAEASLKRLTASPALLPELLARAAGSPAAEVRQLSAVLLRKAVTKHWTKLSDSDRAHMQSVLLDRLVSEPAHPVRRSLGHLVGVVARYAVPRGQWPGLLEFLGRCSGSGEAGQREVALGLLGQLAENLGEHLAPHVSSLQQLVSAGLRDPAPEVVRAAVRVMEPLAGLVAGGGAAQLEGFHGLVGAVIEVASRAQSAQPHPDSDTLLSCLQLLVELAE</sequence>
<dbReference type="InterPro" id="IPR011989">
    <property type="entry name" value="ARM-like"/>
</dbReference>
<feature type="domain" description="Importin N-terminal" evidence="8">
    <location>
        <begin position="32"/>
        <end position="98"/>
    </location>
</feature>
<keyword evidence="10" id="KW-1185">Reference proteome</keyword>
<comment type="caution">
    <text evidence="9">The sequence shown here is derived from an EMBL/GenBank/DDBJ whole genome shotgun (WGS) entry which is preliminary data.</text>
</comment>
<evidence type="ECO:0000256" key="7">
    <source>
        <dbReference type="ARBA" id="ARBA00023242"/>
    </source>
</evidence>
<evidence type="ECO:0000256" key="5">
    <source>
        <dbReference type="ARBA" id="ARBA00022737"/>
    </source>
</evidence>
<gene>
    <name evidence="9" type="ORF">Agub_g7999</name>
</gene>
<dbReference type="EMBL" id="BMAR01000014">
    <property type="protein sequence ID" value="GFR46417.1"/>
    <property type="molecule type" value="Genomic_DNA"/>
</dbReference>
<evidence type="ECO:0000313" key="10">
    <source>
        <dbReference type="Proteomes" id="UP001054857"/>
    </source>
</evidence>
<dbReference type="Pfam" id="PF25780">
    <property type="entry name" value="TPR_IPO5"/>
    <property type="match status" value="1"/>
</dbReference>
<evidence type="ECO:0000256" key="4">
    <source>
        <dbReference type="ARBA" id="ARBA00022490"/>
    </source>
</evidence>
<evidence type="ECO:0000256" key="3">
    <source>
        <dbReference type="ARBA" id="ARBA00022448"/>
    </source>
</evidence>
<evidence type="ECO:0000259" key="8">
    <source>
        <dbReference type="PROSITE" id="PS50166"/>
    </source>
</evidence>
<dbReference type="InterPro" id="IPR016024">
    <property type="entry name" value="ARM-type_fold"/>
</dbReference>
<keyword evidence="5" id="KW-0677">Repeat</keyword>
<accession>A0AAD3HMP9</accession>
<feature type="non-terminal residue" evidence="9">
    <location>
        <position position="1"/>
    </location>
</feature>
<organism evidence="9 10">
    <name type="scientific">Astrephomene gubernaculifera</name>
    <dbReference type="NCBI Taxonomy" id="47775"/>
    <lineage>
        <taxon>Eukaryota</taxon>
        <taxon>Viridiplantae</taxon>
        <taxon>Chlorophyta</taxon>
        <taxon>core chlorophytes</taxon>
        <taxon>Chlorophyceae</taxon>
        <taxon>CS clade</taxon>
        <taxon>Chlamydomonadales</taxon>
        <taxon>Astrephomenaceae</taxon>
        <taxon>Astrephomene</taxon>
    </lineage>
</organism>
<dbReference type="InterPro" id="IPR040122">
    <property type="entry name" value="Importin_beta"/>
</dbReference>
<dbReference type="InterPro" id="IPR057672">
    <property type="entry name" value="TPR_IPO4/5"/>
</dbReference>